<sequence length="200" mass="22676">MKKIPLDIVLLPSDEIVDLCIELSRRAYERGENKFLRNKVDRLPHATLLMGCSRDTEIQNVLDAVGEIAQKTMPLTLTITKQYAMEDFGGLEIQNTDDLTALHEEIVQKVYPLLHQDCEISDLVEDAGYALGPESRIYTNTFVPEWSGKKFWPHITTHNRKEEDIALPVTFVARTLAVCPMGDRGTCRKPLATFTMRNVS</sequence>
<organism evidence="1 2">
    <name type="scientific">Candidatus Magasanikbacteria bacterium RIFCSPHIGHO2_02_FULL_51_14</name>
    <dbReference type="NCBI Taxonomy" id="1798683"/>
    <lineage>
        <taxon>Bacteria</taxon>
        <taxon>Candidatus Magasanikiibacteriota</taxon>
    </lineage>
</organism>
<dbReference type="Gene3D" id="3.90.1140.10">
    <property type="entry name" value="Cyclic phosphodiesterase"/>
    <property type="match status" value="1"/>
</dbReference>
<dbReference type="EMBL" id="MFQE01000029">
    <property type="protein sequence ID" value="OGH73365.1"/>
    <property type="molecule type" value="Genomic_DNA"/>
</dbReference>
<dbReference type="STRING" id="1798683.A3C90_03490"/>
<accession>A0A1F6MNY2</accession>
<evidence type="ECO:0000313" key="2">
    <source>
        <dbReference type="Proteomes" id="UP000177457"/>
    </source>
</evidence>
<evidence type="ECO:0008006" key="3">
    <source>
        <dbReference type="Google" id="ProtNLM"/>
    </source>
</evidence>
<gene>
    <name evidence="1" type="ORF">A3C90_03490</name>
</gene>
<dbReference type="InterPro" id="IPR009097">
    <property type="entry name" value="Cyclic_Pdiesterase"/>
</dbReference>
<dbReference type="AlphaFoldDB" id="A0A1F6MNY2"/>
<proteinExistence type="predicted"/>
<name>A0A1F6MNY2_9BACT</name>
<evidence type="ECO:0000313" key="1">
    <source>
        <dbReference type="EMBL" id="OGH73365.1"/>
    </source>
</evidence>
<dbReference type="SUPFAM" id="SSF55144">
    <property type="entry name" value="LigT-like"/>
    <property type="match status" value="1"/>
</dbReference>
<comment type="caution">
    <text evidence="1">The sequence shown here is derived from an EMBL/GenBank/DDBJ whole genome shotgun (WGS) entry which is preliminary data.</text>
</comment>
<reference evidence="1 2" key="1">
    <citation type="journal article" date="2016" name="Nat. Commun.">
        <title>Thousands of microbial genomes shed light on interconnected biogeochemical processes in an aquifer system.</title>
        <authorList>
            <person name="Anantharaman K."/>
            <person name="Brown C.T."/>
            <person name="Hug L.A."/>
            <person name="Sharon I."/>
            <person name="Castelle C.J."/>
            <person name="Probst A.J."/>
            <person name="Thomas B.C."/>
            <person name="Singh A."/>
            <person name="Wilkins M.J."/>
            <person name="Karaoz U."/>
            <person name="Brodie E.L."/>
            <person name="Williams K.H."/>
            <person name="Hubbard S.S."/>
            <person name="Banfield J.F."/>
        </authorList>
    </citation>
    <scope>NUCLEOTIDE SEQUENCE [LARGE SCALE GENOMIC DNA]</scope>
</reference>
<dbReference type="Proteomes" id="UP000177457">
    <property type="component" value="Unassembled WGS sequence"/>
</dbReference>
<protein>
    <recommendedName>
        <fullName evidence="3">2'-5' RNA ligase</fullName>
    </recommendedName>
</protein>